<comment type="similarity">
    <text evidence="2">Belongs to the TerC family.</text>
</comment>
<sequence length="226" mass="24150">MLTDHLLISVLNIVLIDIILGGDNAVVIALACRRLPVRQRNKAILLGTGLAVILRIVLTAMMVSLLQVPYLLLIGGLMLIYIAFKLLINKEEDVNIKAGTSLLSAVRTIVFADLVMGLDNVLGIAGAAKGNILLVILGLSVSVPIIIWGSKIILNAMEHVPGLIYIGGAVLAYTASGMIMSEPKIHSFFLGHPEMKTTFTVIIIVGVLLSGLLINNIKSNNASQHF</sequence>
<evidence type="ECO:0000256" key="1">
    <source>
        <dbReference type="ARBA" id="ARBA00004141"/>
    </source>
</evidence>
<evidence type="ECO:0000256" key="3">
    <source>
        <dbReference type="ARBA" id="ARBA00022692"/>
    </source>
</evidence>
<dbReference type="NCBIfam" id="TIGR03717">
    <property type="entry name" value="R_switched_YjbE"/>
    <property type="match status" value="1"/>
</dbReference>
<keyword evidence="4 6" id="KW-1133">Transmembrane helix</keyword>
<evidence type="ECO:0000256" key="6">
    <source>
        <dbReference type="SAM" id="Phobius"/>
    </source>
</evidence>
<dbReference type="Pfam" id="PF03741">
    <property type="entry name" value="TerC"/>
    <property type="match status" value="1"/>
</dbReference>
<keyword evidence="3 6" id="KW-0812">Transmembrane</keyword>
<dbReference type="OrthoDB" id="5295733at2"/>
<keyword evidence="8" id="KW-1185">Reference proteome</keyword>
<feature type="transmembrane region" description="Helical" evidence="6">
    <location>
        <begin position="130"/>
        <end position="148"/>
    </location>
</feature>
<name>A0A4R2P4Q4_9BACL</name>
<feature type="transmembrane region" description="Helical" evidence="6">
    <location>
        <begin position="160"/>
        <end position="179"/>
    </location>
</feature>
<dbReference type="GO" id="GO:0016020">
    <property type="term" value="C:membrane"/>
    <property type="evidence" value="ECO:0007669"/>
    <property type="project" value="UniProtKB-SubCell"/>
</dbReference>
<feature type="transmembrane region" description="Helical" evidence="6">
    <location>
        <begin position="43"/>
        <end position="64"/>
    </location>
</feature>
<comment type="subcellular location">
    <subcellularLocation>
        <location evidence="1">Membrane</location>
        <topology evidence="1">Multi-pass membrane protein</topology>
    </subcellularLocation>
</comment>
<feature type="transmembrane region" description="Helical" evidence="6">
    <location>
        <begin position="199"/>
        <end position="217"/>
    </location>
</feature>
<evidence type="ECO:0000313" key="7">
    <source>
        <dbReference type="EMBL" id="TCP29742.1"/>
    </source>
</evidence>
<dbReference type="PANTHER" id="PTHR30238:SF4">
    <property type="entry name" value="SLL1022 PROTEIN"/>
    <property type="match status" value="1"/>
</dbReference>
<evidence type="ECO:0000256" key="4">
    <source>
        <dbReference type="ARBA" id="ARBA00022989"/>
    </source>
</evidence>
<feature type="transmembrane region" description="Helical" evidence="6">
    <location>
        <begin position="70"/>
        <end position="88"/>
    </location>
</feature>
<evidence type="ECO:0000256" key="2">
    <source>
        <dbReference type="ARBA" id="ARBA00007511"/>
    </source>
</evidence>
<evidence type="ECO:0000313" key="8">
    <source>
        <dbReference type="Proteomes" id="UP000295416"/>
    </source>
</evidence>
<reference evidence="7 8" key="1">
    <citation type="submission" date="2019-03" db="EMBL/GenBank/DDBJ databases">
        <title>Genomic Encyclopedia of Type Strains, Phase IV (KMG-IV): sequencing the most valuable type-strain genomes for metagenomic binning, comparative biology and taxonomic classification.</title>
        <authorList>
            <person name="Goeker M."/>
        </authorList>
    </citation>
    <scope>NUCLEOTIDE SEQUENCE [LARGE SCALE GENOMIC DNA]</scope>
    <source>
        <strain evidence="7 8">DSM 19377</strain>
    </source>
</reference>
<dbReference type="InterPro" id="IPR005496">
    <property type="entry name" value="Integral_membrane_TerC"/>
</dbReference>
<dbReference type="Proteomes" id="UP000295416">
    <property type="component" value="Unassembled WGS sequence"/>
</dbReference>
<dbReference type="PANTHER" id="PTHR30238">
    <property type="entry name" value="MEMBRANE BOUND PREDICTED REDOX MODULATOR"/>
    <property type="match status" value="1"/>
</dbReference>
<keyword evidence="5 6" id="KW-0472">Membrane</keyword>
<dbReference type="AlphaFoldDB" id="A0A4R2P4Q4"/>
<dbReference type="EMBL" id="SLXK01000008">
    <property type="protein sequence ID" value="TCP29742.1"/>
    <property type="molecule type" value="Genomic_DNA"/>
</dbReference>
<comment type="caution">
    <text evidence="7">The sequence shown here is derived from an EMBL/GenBank/DDBJ whole genome shotgun (WGS) entry which is preliminary data.</text>
</comment>
<feature type="transmembrane region" description="Helical" evidence="6">
    <location>
        <begin position="6"/>
        <end position="31"/>
    </location>
</feature>
<proteinExistence type="inferred from homology"/>
<dbReference type="InterPro" id="IPR022301">
    <property type="entry name" value="Integral_membrane_YjbE"/>
</dbReference>
<gene>
    <name evidence="7" type="ORF">EV207_10833</name>
</gene>
<dbReference type="RefSeq" id="WP_132745299.1">
    <property type="nucleotide sequence ID" value="NZ_SLXK01000008.1"/>
</dbReference>
<evidence type="ECO:0000256" key="5">
    <source>
        <dbReference type="ARBA" id="ARBA00023136"/>
    </source>
</evidence>
<protein>
    <submittedName>
        <fullName evidence="7">YjbE family integral membrane protein</fullName>
    </submittedName>
</protein>
<organism evidence="7 8">
    <name type="scientific">Scopulibacillus darangshiensis</name>
    <dbReference type="NCBI Taxonomy" id="442528"/>
    <lineage>
        <taxon>Bacteria</taxon>
        <taxon>Bacillati</taxon>
        <taxon>Bacillota</taxon>
        <taxon>Bacilli</taxon>
        <taxon>Bacillales</taxon>
        <taxon>Sporolactobacillaceae</taxon>
        <taxon>Scopulibacillus</taxon>
    </lineage>
</organism>
<accession>A0A4R2P4Q4</accession>